<sequence length="101" mass="11659">MQNCFQRCLITMNEFPQLPDFLTPLSLLTFGRSPFLFCKIAYFTIRQTTLFFLFIINTIVLKLLKLWNGVCAFNLRQIYACGKITLLDFETCLSVGNVCEA</sequence>
<proteinExistence type="predicted"/>
<dbReference type="EMBL" id="CVRI01000020">
    <property type="protein sequence ID" value="CRK90714.1"/>
    <property type="molecule type" value="Genomic_DNA"/>
</dbReference>
<keyword evidence="1" id="KW-1133">Transmembrane helix</keyword>
<evidence type="ECO:0000313" key="3">
    <source>
        <dbReference type="Proteomes" id="UP000183832"/>
    </source>
</evidence>
<feature type="transmembrane region" description="Helical" evidence="1">
    <location>
        <begin position="49"/>
        <end position="67"/>
    </location>
</feature>
<organism evidence="2 3">
    <name type="scientific">Clunio marinus</name>
    <dbReference type="NCBI Taxonomy" id="568069"/>
    <lineage>
        <taxon>Eukaryota</taxon>
        <taxon>Metazoa</taxon>
        <taxon>Ecdysozoa</taxon>
        <taxon>Arthropoda</taxon>
        <taxon>Hexapoda</taxon>
        <taxon>Insecta</taxon>
        <taxon>Pterygota</taxon>
        <taxon>Neoptera</taxon>
        <taxon>Endopterygota</taxon>
        <taxon>Diptera</taxon>
        <taxon>Nematocera</taxon>
        <taxon>Chironomoidea</taxon>
        <taxon>Chironomidae</taxon>
        <taxon>Clunio</taxon>
    </lineage>
</organism>
<reference evidence="2 3" key="1">
    <citation type="submission" date="2015-04" db="EMBL/GenBank/DDBJ databases">
        <authorList>
            <person name="Syromyatnikov M.Y."/>
            <person name="Popov V.N."/>
        </authorList>
    </citation>
    <scope>NUCLEOTIDE SEQUENCE [LARGE SCALE GENOMIC DNA]</scope>
</reference>
<keyword evidence="1" id="KW-0472">Membrane</keyword>
<protein>
    <submittedName>
        <fullName evidence="2">CLUMA_CG004407, isoform A</fullName>
    </submittedName>
</protein>
<evidence type="ECO:0000256" key="1">
    <source>
        <dbReference type="SAM" id="Phobius"/>
    </source>
</evidence>
<dbReference type="AlphaFoldDB" id="A0A1J1HT34"/>
<name>A0A1J1HT34_9DIPT</name>
<dbReference type="Proteomes" id="UP000183832">
    <property type="component" value="Unassembled WGS sequence"/>
</dbReference>
<keyword evidence="1" id="KW-0812">Transmembrane</keyword>
<keyword evidence="3" id="KW-1185">Reference proteome</keyword>
<evidence type="ECO:0000313" key="2">
    <source>
        <dbReference type="EMBL" id="CRK90714.1"/>
    </source>
</evidence>
<feature type="transmembrane region" description="Helical" evidence="1">
    <location>
        <begin position="21"/>
        <end position="42"/>
    </location>
</feature>
<accession>A0A1J1HT34</accession>
<gene>
    <name evidence="2" type="ORF">CLUMA_CG004407</name>
</gene>